<sequence>MALMTEKQHRETPFLVSSLVFVEGHTQARAIWTGPHLSTPRILGFYSTSRLKSCTAIPVNGQKRQKPSNSRKKILMSPCCYYEVYLDHLQMAFSPPACRGSKPGNRRTARSDSVHLVPTFQFSDRGYRPNAASLWACTHKPGTLVPANPFTVFTTLRAHPFILRRRNTKAPRAKAGPQTARFEWSQSIWRSLGKGQSMGRTRCSDHHPKSPREIRRQHSSLPIVNRFKTSTLGFGLSGKGYDKAPLHPANMGKRQEVLIERRGPGVGHMLSATEKRPMAVAHCAPFSSLQLVVPQNVRRSAPHTAGGYPCSRSWNPDPNGPKEKTGLCCSSVKVQLFLIMPNFPPIVDAIFIKSMHRIALPRGMASGVMTTDCCWVVNHHSSNSQVTPKLLASSDKHMLKALVSHRYWTAAQEQLHGLTLVEYARVGSWNLQPVARMNA</sequence>
<gene>
    <name evidence="1" type="ORF">EI97DRAFT_444628</name>
</gene>
<accession>A0A6A6JBL1</accession>
<organism evidence="1 2">
    <name type="scientific">Westerdykella ornata</name>
    <dbReference type="NCBI Taxonomy" id="318751"/>
    <lineage>
        <taxon>Eukaryota</taxon>
        <taxon>Fungi</taxon>
        <taxon>Dikarya</taxon>
        <taxon>Ascomycota</taxon>
        <taxon>Pezizomycotina</taxon>
        <taxon>Dothideomycetes</taxon>
        <taxon>Pleosporomycetidae</taxon>
        <taxon>Pleosporales</taxon>
        <taxon>Sporormiaceae</taxon>
        <taxon>Westerdykella</taxon>
    </lineage>
</organism>
<dbReference type="GeneID" id="54553087"/>
<keyword evidence="2" id="KW-1185">Reference proteome</keyword>
<reference evidence="1" key="1">
    <citation type="journal article" date="2020" name="Stud. Mycol.">
        <title>101 Dothideomycetes genomes: a test case for predicting lifestyles and emergence of pathogens.</title>
        <authorList>
            <person name="Haridas S."/>
            <person name="Albert R."/>
            <person name="Binder M."/>
            <person name="Bloem J."/>
            <person name="Labutti K."/>
            <person name="Salamov A."/>
            <person name="Andreopoulos B."/>
            <person name="Baker S."/>
            <person name="Barry K."/>
            <person name="Bills G."/>
            <person name="Bluhm B."/>
            <person name="Cannon C."/>
            <person name="Castanera R."/>
            <person name="Culley D."/>
            <person name="Daum C."/>
            <person name="Ezra D."/>
            <person name="Gonzalez J."/>
            <person name="Henrissat B."/>
            <person name="Kuo A."/>
            <person name="Liang C."/>
            <person name="Lipzen A."/>
            <person name="Lutzoni F."/>
            <person name="Magnuson J."/>
            <person name="Mondo S."/>
            <person name="Nolan M."/>
            <person name="Ohm R."/>
            <person name="Pangilinan J."/>
            <person name="Park H.-J."/>
            <person name="Ramirez L."/>
            <person name="Alfaro M."/>
            <person name="Sun H."/>
            <person name="Tritt A."/>
            <person name="Yoshinaga Y."/>
            <person name="Zwiers L.-H."/>
            <person name="Turgeon B."/>
            <person name="Goodwin S."/>
            <person name="Spatafora J."/>
            <person name="Crous P."/>
            <person name="Grigoriev I."/>
        </authorList>
    </citation>
    <scope>NUCLEOTIDE SEQUENCE</scope>
    <source>
        <strain evidence="1">CBS 379.55</strain>
    </source>
</reference>
<protein>
    <submittedName>
        <fullName evidence="1">Uncharacterized protein</fullName>
    </submittedName>
</protein>
<proteinExistence type="predicted"/>
<dbReference type="Proteomes" id="UP000800097">
    <property type="component" value="Unassembled WGS sequence"/>
</dbReference>
<evidence type="ECO:0000313" key="1">
    <source>
        <dbReference type="EMBL" id="KAF2273822.1"/>
    </source>
</evidence>
<dbReference type="AlphaFoldDB" id="A0A6A6JBL1"/>
<name>A0A6A6JBL1_WESOR</name>
<dbReference type="RefSeq" id="XP_033651361.1">
    <property type="nucleotide sequence ID" value="XM_033799912.1"/>
</dbReference>
<evidence type="ECO:0000313" key="2">
    <source>
        <dbReference type="Proteomes" id="UP000800097"/>
    </source>
</evidence>
<dbReference type="EMBL" id="ML986507">
    <property type="protein sequence ID" value="KAF2273822.1"/>
    <property type="molecule type" value="Genomic_DNA"/>
</dbReference>